<dbReference type="Proteomes" id="UP001215598">
    <property type="component" value="Unassembled WGS sequence"/>
</dbReference>
<proteinExistence type="predicted"/>
<dbReference type="InterPro" id="IPR027417">
    <property type="entry name" value="P-loop_NTPase"/>
</dbReference>
<keyword evidence="2" id="KW-1185">Reference proteome</keyword>
<evidence type="ECO:0000313" key="2">
    <source>
        <dbReference type="Proteomes" id="UP001215598"/>
    </source>
</evidence>
<dbReference type="AlphaFoldDB" id="A0AAD7K7U8"/>
<reference evidence="1" key="1">
    <citation type="submission" date="2023-03" db="EMBL/GenBank/DDBJ databases">
        <title>Massive genome expansion in bonnet fungi (Mycena s.s.) driven by repeated elements and novel gene families across ecological guilds.</title>
        <authorList>
            <consortium name="Lawrence Berkeley National Laboratory"/>
            <person name="Harder C.B."/>
            <person name="Miyauchi S."/>
            <person name="Viragh M."/>
            <person name="Kuo A."/>
            <person name="Thoen E."/>
            <person name="Andreopoulos B."/>
            <person name="Lu D."/>
            <person name="Skrede I."/>
            <person name="Drula E."/>
            <person name="Henrissat B."/>
            <person name="Morin E."/>
            <person name="Kohler A."/>
            <person name="Barry K."/>
            <person name="LaButti K."/>
            <person name="Morin E."/>
            <person name="Salamov A."/>
            <person name="Lipzen A."/>
            <person name="Mereny Z."/>
            <person name="Hegedus B."/>
            <person name="Baldrian P."/>
            <person name="Stursova M."/>
            <person name="Weitz H."/>
            <person name="Taylor A."/>
            <person name="Grigoriev I.V."/>
            <person name="Nagy L.G."/>
            <person name="Martin F."/>
            <person name="Kauserud H."/>
        </authorList>
    </citation>
    <scope>NUCLEOTIDE SEQUENCE</scope>
    <source>
        <strain evidence="1">CBHHK182m</strain>
    </source>
</reference>
<gene>
    <name evidence="1" type="ORF">B0H16DRAFT_1299878</name>
</gene>
<dbReference type="SUPFAM" id="SSF52540">
    <property type="entry name" value="P-loop containing nucleoside triphosphate hydrolases"/>
    <property type="match status" value="1"/>
</dbReference>
<name>A0AAD7K7U8_9AGAR</name>
<dbReference type="EMBL" id="JARKIB010000005">
    <property type="protein sequence ID" value="KAJ7779994.1"/>
    <property type="molecule type" value="Genomic_DNA"/>
</dbReference>
<accession>A0AAD7K7U8</accession>
<evidence type="ECO:0000313" key="1">
    <source>
        <dbReference type="EMBL" id="KAJ7779994.1"/>
    </source>
</evidence>
<comment type="caution">
    <text evidence="1">The sequence shown here is derived from an EMBL/GenBank/DDBJ whole genome shotgun (WGS) entry which is preliminary data.</text>
</comment>
<sequence>MPAFAVTAHKAQGKTLEACIVNFTNCKGSESPYVMVSRATSLEALVILTPFPKAKICCRQNEDLRLEFHRLRYHALKTIQAFGSSVARRVHLRPSPRGD</sequence>
<evidence type="ECO:0008006" key="3">
    <source>
        <dbReference type="Google" id="ProtNLM"/>
    </source>
</evidence>
<protein>
    <recommendedName>
        <fullName evidence="3">UvrD-like helicase C-terminal domain-containing protein</fullName>
    </recommendedName>
</protein>
<organism evidence="1 2">
    <name type="scientific">Mycena metata</name>
    <dbReference type="NCBI Taxonomy" id="1033252"/>
    <lineage>
        <taxon>Eukaryota</taxon>
        <taxon>Fungi</taxon>
        <taxon>Dikarya</taxon>
        <taxon>Basidiomycota</taxon>
        <taxon>Agaricomycotina</taxon>
        <taxon>Agaricomycetes</taxon>
        <taxon>Agaricomycetidae</taxon>
        <taxon>Agaricales</taxon>
        <taxon>Marasmiineae</taxon>
        <taxon>Mycenaceae</taxon>
        <taxon>Mycena</taxon>
    </lineage>
</organism>